<name>R0IAB0_EXST2</name>
<dbReference type="HOGENOM" id="CLU_1272954_0_0_1"/>
<feature type="compositionally biased region" description="Acidic residues" evidence="1">
    <location>
        <begin position="100"/>
        <end position="117"/>
    </location>
</feature>
<reference evidence="2 3" key="1">
    <citation type="journal article" date="2012" name="PLoS Pathog.">
        <title>Diverse lifestyles and strategies of plant pathogenesis encoded in the genomes of eighteen Dothideomycetes fungi.</title>
        <authorList>
            <person name="Ohm R.A."/>
            <person name="Feau N."/>
            <person name="Henrissat B."/>
            <person name="Schoch C.L."/>
            <person name="Horwitz B.A."/>
            <person name="Barry K.W."/>
            <person name="Condon B.J."/>
            <person name="Copeland A.C."/>
            <person name="Dhillon B."/>
            <person name="Glaser F."/>
            <person name="Hesse C.N."/>
            <person name="Kosti I."/>
            <person name="LaButti K."/>
            <person name="Lindquist E.A."/>
            <person name="Lucas S."/>
            <person name="Salamov A.A."/>
            <person name="Bradshaw R.E."/>
            <person name="Ciuffetti L."/>
            <person name="Hamelin R.C."/>
            <person name="Kema G.H.J."/>
            <person name="Lawrence C."/>
            <person name="Scott J.A."/>
            <person name="Spatafora J.W."/>
            <person name="Turgeon B.G."/>
            <person name="de Wit P.J.G.M."/>
            <person name="Zhong S."/>
            <person name="Goodwin S.B."/>
            <person name="Grigoriev I.V."/>
        </authorList>
    </citation>
    <scope>NUCLEOTIDE SEQUENCE [LARGE SCALE GENOMIC DNA]</scope>
    <source>
        <strain evidence="3">28A</strain>
    </source>
</reference>
<feature type="region of interest" description="Disordered" evidence="1">
    <location>
        <begin position="85"/>
        <end position="117"/>
    </location>
</feature>
<organism evidence="2 3">
    <name type="scientific">Exserohilum turcicum (strain 28A)</name>
    <name type="common">Northern leaf blight fungus</name>
    <name type="synonym">Setosphaeria turcica</name>
    <dbReference type="NCBI Taxonomy" id="671987"/>
    <lineage>
        <taxon>Eukaryota</taxon>
        <taxon>Fungi</taxon>
        <taxon>Dikarya</taxon>
        <taxon>Ascomycota</taxon>
        <taxon>Pezizomycotina</taxon>
        <taxon>Dothideomycetes</taxon>
        <taxon>Pleosporomycetidae</taxon>
        <taxon>Pleosporales</taxon>
        <taxon>Pleosporineae</taxon>
        <taxon>Pleosporaceae</taxon>
        <taxon>Exserohilum</taxon>
    </lineage>
</organism>
<proteinExistence type="predicted"/>
<protein>
    <submittedName>
        <fullName evidence="2">Uncharacterized protein</fullName>
    </submittedName>
</protein>
<dbReference type="EMBL" id="KB908844">
    <property type="protein sequence ID" value="EOA82405.1"/>
    <property type="molecule type" value="Genomic_DNA"/>
</dbReference>
<evidence type="ECO:0000256" key="1">
    <source>
        <dbReference type="SAM" id="MobiDB-lite"/>
    </source>
</evidence>
<accession>R0IAB0</accession>
<reference evidence="2 3" key="2">
    <citation type="journal article" date="2013" name="PLoS Genet.">
        <title>Comparative genome structure, secondary metabolite, and effector coding capacity across Cochliobolus pathogens.</title>
        <authorList>
            <person name="Condon B.J."/>
            <person name="Leng Y."/>
            <person name="Wu D."/>
            <person name="Bushley K.E."/>
            <person name="Ohm R.A."/>
            <person name="Otillar R."/>
            <person name="Martin J."/>
            <person name="Schackwitz W."/>
            <person name="Grimwood J."/>
            <person name="MohdZainudin N."/>
            <person name="Xue C."/>
            <person name="Wang R."/>
            <person name="Manning V.A."/>
            <person name="Dhillon B."/>
            <person name="Tu Z.J."/>
            <person name="Steffenson B.J."/>
            <person name="Salamov A."/>
            <person name="Sun H."/>
            <person name="Lowry S."/>
            <person name="LaButti K."/>
            <person name="Han J."/>
            <person name="Copeland A."/>
            <person name="Lindquist E."/>
            <person name="Barry K."/>
            <person name="Schmutz J."/>
            <person name="Baker S.E."/>
            <person name="Ciuffetti L.M."/>
            <person name="Grigoriev I.V."/>
            <person name="Zhong S."/>
            <person name="Turgeon B.G."/>
        </authorList>
    </citation>
    <scope>NUCLEOTIDE SEQUENCE [LARGE SCALE GENOMIC DNA]</scope>
    <source>
        <strain evidence="3">28A</strain>
    </source>
</reference>
<keyword evidence="3" id="KW-1185">Reference proteome</keyword>
<dbReference type="GeneID" id="19403840"/>
<dbReference type="RefSeq" id="XP_008029409.1">
    <property type="nucleotide sequence ID" value="XM_008031218.1"/>
</dbReference>
<dbReference type="AlphaFoldDB" id="R0IAB0"/>
<dbReference type="OrthoDB" id="3673812at2759"/>
<dbReference type="Proteomes" id="UP000016935">
    <property type="component" value="Unassembled WGS sequence"/>
</dbReference>
<evidence type="ECO:0000313" key="2">
    <source>
        <dbReference type="EMBL" id="EOA82405.1"/>
    </source>
</evidence>
<evidence type="ECO:0000313" key="3">
    <source>
        <dbReference type="Proteomes" id="UP000016935"/>
    </source>
</evidence>
<gene>
    <name evidence="2" type="ORF">SETTUDRAFT_33983</name>
</gene>
<feature type="region of interest" description="Disordered" evidence="1">
    <location>
        <begin position="47"/>
        <end position="69"/>
    </location>
</feature>
<sequence>MSRNISTADLLSDLQKLDEAGQDRYLQVLSPEYKEDIIRALLRQNATSSNTVKTEEHNQQGRGVNPQEPIVISDSEDDANDVGVGGIDGVGCMDNKDNVDDADDADDADDMDDMDDKDEADRIHNNWLDGLDLLDSLADTDTKAARDLPMCLRIISREQNSAFTDIEQLPAHVRTELLHRFNEMVLESESRTARYAACTNDPEAAALKKYCIRKLVV</sequence>